<dbReference type="GO" id="GO:1990228">
    <property type="term" value="C:sulfurtransferase complex"/>
    <property type="evidence" value="ECO:0007669"/>
    <property type="project" value="TreeGrafter"/>
</dbReference>
<proteinExistence type="predicted"/>
<dbReference type="PANTHER" id="PTHR37526:SF1">
    <property type="entry name" value="PROTEIN TUSB"/>
    <property type="match status" value="1"/>
</dbReference>
<dbReference type="Pfam" id="PF04077">
    <property type="entry name" value="DsrH"/>
    <property type="match status" value="1"/>
</dbReference>
<dbReference type="InterPro" id="IPR027396">
    <property type="entry name" value="DsrEFH-like"/>
</dbReference>
<name>A0A2W4QBB7_9GAMM</name>
<dbReference type="NCBIfam" id="TIGR03011">
    <property type="entry name" value="sulf_tusB_dsrH"/>
    <property type="match status" value="1"/>
</dbReference>
<dbReference type="PANTHER" id="PTHR37526">
    <property type="entry name" value="PROTEIN TUSB"/>
    <property type="match status" value="1"/>
</dbReference>
<organism evidence="1 2">
    <name type="scientific">Candidatus Methylumidiphilus alinenensis</name>
    <dbReference type="NCBI Taxonomy" id="2202197"/>
    <lineage>
        <taxon>Bacteria</taxon>
        <taxon>Pseudomonadati</taxon>
        <taxon>Pseudomonadota</taxon>
        <taxon>Gammaproteobacteria</taxon>
        <taxon>Methylococcales</taxon>
        <taxon>Candidatus Methylumidiphilus</taxon>
    </lineage>
</organism>
<keyword evidence="1" id="KW-0808">Transferase</keyword>
<dbReference type="InterPro" id="IPR007215">
    <property type="entry name" value="Sulphur_relay_TusB/DsrH"/>
</dbReference>
<evidence type="ECO:0000313" key="1">
    <source>
        <dbReference type="EMBL" id="PZN69512.1"/>
    </source>
</evidence>
<sequence>MGVLHLVSRSPGESLALAQCLERAGASDAVLLLEGGVYAAIKDSVLAPKLAGSMQCVTIHALAPDLRARGIAAEEVIAGVVLIEYEGFVELSILHNPIISWS</sequence>
<accession>A0A2W4QBB7</accession>
<evidence type="ECO:0000313" key="2">
    <source>
        <dbReference type="Proteomes" id="UP000249396"/>
    </source>
</evidence>
<dbReference type="SUPFAM" id="SSF75169">
    <property type="entry name" value="DsrEFH-like"/>
    <property type="match status" value="1"/>
</dbReference>
<protein>
    <submittedName>
        <fullName evidence="1">Sulfurtransferase complex subunit TusB</fullName>
    </submittedName>
</protein>
<comment type="caution">
    <text evidence="1">The sequence shown here is derived from an EMBL/GenBank/DDBJ whole genome shotgun (WGS) entry which is preliminary data.</text>
</comment>
<dbReference type="AlphaFoldDB" id="A0A2W4QBB7"/>
<dbReference type="Proteomes" id="UP000249396">
    <property type="component" value="Unassembled WGS sequence"/>
</dbReference>
<dbReference type="GO" id="GO:0016740">
    <property type="term" value="F:transferase activity"/>
    <property type="evidence" value="ECO:0007669"/>
    <property type="project" value="UniProtKB-KW"/>
</dbReference>
<dbReference type="EMBL" id="QJPH01000575">
    <property type="protein sequence ID" value="PZN69512.1"/>
    <property type="molecule type" value="Genomic_DNA"/>
</dbReference>
<gene>
    <name evidence="1" type="primary">dsrH</name>
    <name evidence="1" type="ORF">DM484_29570</name>
</gene>
<reference evidence="1 2" key="1">
    <citation type="journal article" date="2018" name="Aquat. Microb. Ecol.">
        <title>Gammaproteobacterial methanotrophs dominate.</title>
        <authorList>
            <person name="Rissanen A.J."/>
            <person name="Saarenheimo J."/>
            <person name="Tiirola M."/>
            <person name="Peura S."/>
            <person name="Aalto S.L."/>
            <person name="Karvinen A."/>
            <person name="Nykanen H."/>
        </authorList>
    </citation>
    <scope>NUCLEOTIDE SEQUENCE [LARGE SCALE GENOMIC DNA]</scope>
    <source>
        <strain evidence="1">AMbin10</strain>
    </source>
</reference>
<dbReference type="GO" id="GO:0002143">
    <property type="term" value="P:tRNA wobble position uridine thiolation"/>
    <property type="evidence" value="ECO:0007669"/>
    <property type="project" value="InterPro"/>
</dbReference>
<dbReference type="Gene3D" id="3.40.1260.10">
    <property type="entry name" value="DsrEFH-like"/>
    <property type="match status" value="1"/>
</dbReference>